<dbReference type="CDD" id="cd02976">
    <property type="entry name" value="NrdH"/>
    <property type="match status" value="1"/>
</dbReference>
<feature type="domain" description="Glutaredoxin" evidence="2">
    <location>
        <begin position="52"/>
        <end position="95"/>
    </location>
</feature>
<keyword evidence="1" id="KW-0472">Membrane</keyword>
<evidence type="ECO:0000313" key="3">
    <source>
        <dbReference type="EMBL" id="WDE12656.1"/>
    </source>
</evidence>
<dbReference type="Pfam" id="PF00462">
    <property type="entry name" value="Glutaredoxin"/>
    <property type="match status" value="1"/>
</dbReference>
<sequence>MKKIIKDSAVFLGIFAVFFLIMNIALNKYNEKQSILYNDYSSFFAKTDSELIVYTADTCVVCKNLKNYLTKRNVEFEEREITQNEQYMAEFSAFNANVTPILLTQEMMLLGFHKQIVDEKIIGKVVKDYDGKY</sequence>
<dbReference type="InterPro" id="IPR036249">
    <property type="entry name" value="Thioredoxin-like_sf"/>
</dbReference>
<organism evidence="3 4">
    <name type="scientific">Thalassomonas haliotis</name>
    <dbReference type="NCBI Taxonomy" id="485448"/>
    <lineage>
        <taxon>Bacteria</taxon>
        <taxon>Pseudomonadati</taxon>
        <taxon>Pseudomonadota</taxon>
        <taxon>Gammaproteobacteria</taxon>
        <taxon>Alteromonadales</taxon>
        <taxon>Colwelliaceae</taxon>
        <taxon>Thalassomonas</taxon>
    </lineage>
</organism>
<dbReference type="RefSeq" id="WP_274052938.1">
    <property type="nucleotide sequence ID" value="NZ_CP059693.1"/>
</dbReference>
<protein>
    <submittedName>
        <fullName evidence="3">Glutaredoxin family protein</fullName>
    </submittedName>
</protein>
<keyword evidence="4" id="KW-1185">Reference proteome</keyword>
<evidence type="ECO:0000313" key="4">
    <source>
        <dbReference type="Proteomes" id="UP001215231"/>
    </source>
</evidence>
<dbReference type="SUPFAM" id="SSF52833">
    <property type="entry name" value="Thioredoxin-like"/>
    <property type="match status" value="1"/>
</dbReference>
<accession>A0ABY7VI04</accession>
<dbReference type="Proteomes" id="UP001215231">
    <property type="component" value="Chromosome"/>
</dbReference>
<evidence type="ECO:0000256" key="1">
    <source>
        <dbReference type="SAM" id="Phobius"/>
    </source>
</evidence>
<keyword evidence="1" id="KW-0812">Transmembrane</keyword>
<dbReference type="EMBL" id="CP059693">
    <property type="protein sequence ID" value="WDE12656.1"/>
    <property type="molecule type" value="Genomic_DNA"/>
</dbReference>
<dbReference type="Gene3D" id="3.40.30.10">
    <property type="entry name" value="Glutaredoxin"/>
    <property type="match status" value="1"/>
</dbReference>
<gene>
    <name evidence="3" type="ORF">H3N35_04050</name>
</gene>
<dbReference type="InterPro" id="IPR002109">
    <property type="entry name" value="Glutaredoxin"/>
</dbReference>
<proteinExistence type="predicted"/>
<reference evidence="3 4" key="1">
    <citation type="journal article" date="2022" name="Mar. Drugs">
        <title>Bioassay-Guided Fractionation Leads to the Detection of Cholic Acid Generated by the Rare Thalassomonas sp.</title>
        <authorList>
            <person name="Pheiffer F."/>
            <person name="Schneider Y.K."/>
            <person name="Hansen E.H."/>
            <person name="Andersen J.H."/>
            <person name="Isaksson J."/>
            <person name="Busche T."/>
            <person name="R C."/>
            <person name="Kalinowski J."/>
            <person name="Zyl L.V."/>
            <person name="Trindade M."/>
        </authorList>
    </citation>
    <scope>NUCLEOTIDE SEQUENCE [LARGE SCALE GENOMIC DNA]</scope>
    <source>
        <strain evidence="3 4">A5K-61T</strain>
    </source>
</reference>
<keyword evidence="1" id="KW-1133">Transmembrane helix</keyword>
<evidence type="ECO:0000259" key="2">
    <source>
        <dbReference type="Pfam" id="PF00462"/>
    </source>
</evidence>
<dbReference type="PROSITE" id="PS51354">
    <property type="entry name" value="GLUTAREDOXIN_2"/>
    <property type="match status" value="1"/>
</dbReference>
<name>A0ABY7VI04_9GAMM</name>
<feature type="transmembrane region" description="Helical" evidence="1">
    <location>
        <begin position="9"/>
        <end position="26"/>
    </location>
</feature>